<proteinExistence type="predicted"/>
<reference evidence="2" key="1">
    <citation type="submission" date="2015-12" db="EMBL/GenBank/DDBJ databases">
        <title>Gene expression during late stages of embryo sac development: a critical building block for successful pollen-pistil interactions.</title>
        <authorList>
            <person name="Liu Y."/>
            <person name="Joly V."/>
            <person name="Sabar M."/>
            <person name="Matton D.P."/>
        </authorList>
    </citation>
    <scope>NUCLEOTIDE SEQUENCE</scope>
</reference>
<sequence>MISQKNQLINTTNKVHYRLRRTQMNKKGTLNSLSINFITPSHNYYSSKPRKVQKKSNLEKRSVFYHS</sequence>
<protein>
    <submittedName>
        <fullName evidence="2">Putative ovule protein</fullName>
    </submittedName>
</protein>
<feature type="region of interest" description="Disordered" evidence="1">
    <location>
        <begin position="46"/>
        <end position="67"/>
    </location>
</feature>
<dbReference type="EMBL" id="GEDG01024179">
    <property type="protein sequence ID" value="JAP16172.1"/>
    <property type="molecule type" value="Transcribed_RNA"/>
</dbReference>
<name>A0A0V0H750_SOLCH</name>
<organism evidence="2">
    <name type="scientific">Solanum chacoense</name>
    <name type="common">Chaco potato</name>
    <dbReference type="NCBI Taxonomy" id="4108"/>
    <lineage>
        <taxon>Eukaryota</taxon>
        <taxon>Viridiplantae</taxon>
        <taxon>Streptophyta</taxon>
        <taxon>Embryophyta</taxon>
        <taxon>Tracheophyta</taxon>
        <taxon>Spermatophyta</taxon>
        <taxon>Magnoliopsida</taxon>
        <taxon>eudicotyledons</taxon>
        <taxon>Gunneridae</taxon>
        <taxon>Pentapetalae</taxon>
        <taxon>asterids</taxon>
        <taxon>lamiids</taxon>
        <taxon>Solanales</taxon>
        <taxon>Solanaceae</taxon>
        <taxon>Solanoideae</taxon>
        <taxon>Solaneae</taxon>
        <taxon>Solanum</taxon>
    </lineage>
</organism>
<evidence type="ECO:0000313" key="2">
    <source>
        <dbReference type="EMBL" id="JAP16172.1"/>
    </source>
</evidence>
<accession>A0A0V0H750</accession>
<feature type="compositionally biased region" description="Basic and acidic residues" evidence="1">
    <location>
        <begin position="56"/>
        <end position="67"/>
    </location>
</feature>
<evidence type="ECO:0000256" key="1">
    <source>
        <dbReference type="SAM" id="MobiDB-lite"/>
    </source>
</evidence>
<dbReference type="AlphaFoldDB" id="A0A0V0H750"/>